<keyword evidence="3" id="KW-1185">Reference proteome</keyword>
<sequence>MLYIETPECILCALESRTKEIKKFGIDDINTYMHITMHISSLIPRGRTPLFIESFDLITKILNNEDPHADEKKNLEDTASLILGKVVSDAGNDIARYFEIAAAANSVDVPMRDYQFDINDFVNKLLEEAAWLNITKEGLAKMLNDIHDVGYVVDNSGEFQIDALLIRKLVDMGLRVTVYARGLPYEVDVTADYVSKVLSDKVKIVSTGNRYPPFYNRGLWQDLRRHDLVISKGVGNFESYLENDLGLRVIFLFRAKCGPMIKLLKVPKNSPVVYLRGNK</sequence>
<evidence type="ECO:0000259" key="1">
    <source>
        <dbReference type="Pfam" id="PF01937"/>
    </source>
</evidence>
<dbReference type="Pfam" id="PF01937">
    <property type="entry name" value="ARMT1-like_dom"/>
    <property type="match status" value="1"/>
</dbReference>
<proteinExistence type="predicted"/>
<dbReference type="Gene3D" id="3.40.50.10880">
    <property type="entry name" value="Uncharacterised protein PF01937, DUF89, domain 3"/>
    <property type="match status" value="1"/>
</dbReference>
<keyword evidence="2" id="KW-0436">Ligase</keyword>
<dbReference type="EMBL" id="AP026830">
    <property type="protein sequence ID" value="BDR92912.1"/>
    <property type="molecule type" value="Genomic_DNA"/>
</dbReference>
<dbReference type="GO" id="GO:0016874">
    <property type="term" value="F:ligase activity"/>
    <property type="evidence" value="ECO:0007669"/>
    <property type="project" value="UniProtKB-KW"/>
</dbReference>
<dbReference type="InterPro" id="IPR014444">
    <property type="entry name" value="PH1575-like"/>
</dbReference>
<dbReference type="SUPFAM" id="SSF111321">
    <property type="entry name" value="AF1104-like"/>
    <property type="match status" value="1"/>
</dbReference>
<gene>
    <name evidence="2" type="ORF">Vsou_20050</name>
</gene>
<accession>A0ABM8BPX0</accession>
<name>A0ABM8BPX0_9CREN</name>
<dbReference type="InterPro" id="IPR036075">
    <property type="entry name" value="ARMT-1-like_metal-bd_sf"/>
</dbReference>
<protein>
    <submittedName>
        <fullName evidence="2">Carboxylate--amine ligase</fullName>
    </submittedName>
</protein>
<reference evidence="3" key="1">
    <citation type="submission" date="2022-09" db="EMBL/GenBank/DDBJ databases">
        <title>Complete genome sequence of Vulcanisaeta souniana.</title>
        <authorList>
            <person name="Kato S."/>
            <person name="Itoh T."/>
            <person name="Ohkuma M."/>
        </authorList>
    </citation>
    <scope>NUCLEOTIDE SEQUENCE [LARGE SCALE GENOMIC DNA]</scope>
    <source>
        <strain evidence="3">JCM 11219</strain>
    </source>
</reference>
<feature type="domain" description="Damage-control phosphatase ARMT1-like metal-binding" evidence="1">
    <location>
        <begin position="49"/>
        <end position="269"/>
    </location>
</feature>
<dbReference type="RefSeq" id="WP_188604077.1">
    <property type="nucleotide sequence ID" value="NZ_AP026830.1"/>
</dbReference>
<dbReference type="GeneID" id="76207545"/>
<dbReference type="PIRSF" id="PIRSF006593">
    <property type="entry name" value="UCP006593"/>
    <property type="match status" value="1"/>
</dbReference>
<dbReference type="InterPro" id="IPR002791">
    <property type="entry name" value="ARMT1-like_metal-bd"/>
</dbReference>
<evidence type="ECO:0000313" key="2">
    <source>
        <dbReference type="EMBL" id="BDR92912.1"/>
    </source>
</evidence>
<organism evidence="2 3">
    <name type="scientific">Vulcanisaeta souniana JCM 11219</name>
    <dbReference type="NCBI Taxonomy" id="1293586"/>
    <lineage>
        <taxon>Archaea</taxon>
        <taxon>Thermoproteota</taxon>
        <taxon>Thermoprotei</taxon>
        <taxon>Thermoproteales</taxon>
        <taxon>Thermoproteaceae</taxon>
        <taxon>Vulcanisaeta</taxon>
    </lineage>
</organism>
<dbReference type="Proteomes" id="UP001060771">
    <property type="component" value="Chromosome"/>
</dbReference>
<evidence type="ECO:0000313" key="3">
    <source>
        <dbReference type="Proteomes" id="UP001060771"/>
    </source>
</evidence>